<feature type="compositionally biased region" description="Basic and acidic residues" evidence="1">
    <location>
        <begin position="276"/>
        <end position="289"/>
    </location>
</feature>
<organism evidence="3 4">
    <name type="scientific">Pseudobacteriovorax antillogorgiicola</name>
    <dbReference type="NCBI Taxonomy" id="1513793"/>
    <lineage>
        <taxon>Bacteria</taxon>
        <taxon>Pseudomonadati</taxon>
        <taxon>Bdellovibrionota</taxon>
        <taxon>Oligoflexia</taxon>
        <taxon>Oligoflexales</taxon>
        <taxon>Pseudobacteriovoracaceae</taxon>
        <taxon>Pseudobacteriovorax</taxon>
    </lineage>
</organism>
<name>A0A1Y6CMY2_9BACT</name>
<dbReference type="GO" id="GO:0008168">
    <property type="term" value="F:methyltransferase activity"/>
    <property type="evidence" value="ECO:0007669"/>
    <property type="project" value="UniProtKB-KW"/>
</dbReference>
<dbReference type="AlphaFoldDB" id="A0A1Y6CMY2"/>
<dbReference type="Gene3D" id="3.40.50.150">
    <property type="entry name" value="Vaccinia Virus protein VP39"/>
    <property type="match status" value="1"/>
</dbReference>
<keyword evidence="3" id="KW-0489">Methyltransferase</keyword>
<feature type="region of interest" description="Disordered" evidence="1">
    <location>
        <begin position="248"/>
        <end position="289"/>
    </location>
</feature>
<dbReference type="InterPro" id="IPR029063">
    <property type="entry name" value="SAM-dependent_MTases_sf"/>
</dbReference>
<dbReference type="PANTHER" id="PTHR34203:SF15">
    <property type="entry name" value="SLL1173 PROTEIN"/>
    <property type="match status" value="1"/>
</dbReference>
<dbReference type="NCBIfam" id="TIGR01444">
    <property type="entry name" value="fkbM_fam"/>
    <property type="match status" value="1"/>
</dbReference>
<dbReference type="SUPFAM" id="SSF53335">
    <property type="entry name" value="S-adenosyl-L-methionine-dependent methyltransferases"/>
    <property type="match status" value="1"/>
</dbReference>
<dbReference type="PANTHER" id="PTHR34203">
    <property type="entry name" value="METHYLTRANSFERASE, FKBM FAMILY PROTEIN"/>
    <property type="match status" value="1"/>
</dbReference>
<evidence type="ECO:0000313" key="3">
    <source>
        <dbReference type="EMBL" id="SMF75497.1"/>
    </source>
</evidence>
<feature type="compositionally biased region" description="Polar residues" evidence="1">
    <location>
        <begin position="253"/>
        <end position="265"/>
    </location>
</feature>
<dbReference type="EMBL" id="FWZT01000029">
    <property type="protein sequence ID" value="SMF75497.1"/>
    <property type="molecule type" value="Genomic_DNA"/>
</dbReference>
<keyword evidence="3" id="KW-0808">Transferase</keyword>
<evidence type="ECO:0000313" key="4">
    <source>
        <dbReference type="Proteomes" id="UP000192907"/>
    </source>
</evidence>
<dbReference type="Proteomes" id="UP000192907">
    <property type="component" value="Unassembled WGS sequence"/>
</dbReference>
<feature type="domain" description="Methyltransferase FkbM" evidence="2">
    <location>
        <begin position="86"/>
        <end position="251"/>
    </location>
</feature>
<evidence type="ECO:0000259" key="2">
    <source>
        <dbReference type="Pfam" id="PF05050"/>
    </source>
</evidence>
<dbReference type="InterPro" id="IPR052514">
    <property type="entry name" value="SAM-dependent_MTase"/>
</dbReference>
<accession>A0A1Y6CMY2</accession>
<keyword evidence="4" id="KW-1185">Reference proteome</keyword>
<dbReference type="InterPro" id="IPR006342">
    <property type="entry name" value="FkbM_mtfrase"/>
</dbReference>
<dbReference type="Pfam" id="PF05050">
    <property type="entry name" value="Methyltransf_21"/>
    <property type="match status" value="1"/>
</dbReference>
<sequence>MIYGIKQALKNRVIQTSKAFFSKANSINSLIKENSESMTSVTTSHGKILLENQNSLTFWRYESFFDKEPETIAWIDTFNNGDILFDIGANIGLYSLYAGIKGVKVYAFEPESKNFALLNRNIYANKLDHLITAYNLAISDTKKLDYLYLSEFKTGAALHNFGENIDYNQRRFKQEFKQGILSLTLDELNDNLGLECPNHIKIDVDGLESLIISGSRSLLNNHNLKSLLIEFNLDLPDDRQTRQFLEESGFQEVPTSSKSGISPQVGNYIFRRRSDRSHYGRDGRSAKRK</sequence>
<proteinExistence type="predicted"/>
<gene>
    <name evidence="3" type="ORF">SAMN06296036_12937</name>
</gene>
<evidence type="ECO:0000256" key="1">
    <source>
        <dbReference type="SAM" id="MobiDB-lite"/>
    </source>
</evidence>
<reference evidence="4" key="1">
    <citation type="submission" date="2017-04" db="EMBL/GenBank/DDBJ databases">
        <authorList>
            <person name="Varghese N."/>
            <person name="Submissions S."/>
        </authorList>
    </citation>
    <scope>NUCLEOTIDE SEQUENCE [LARGE SCALE GENOMIC DNA]</scope>
    <source>
        <strain evidence="4">RKEM611</strain>
    </source>
</reference>
<protein>
    <submittedName>
        <fullName evidence="3">Methyltransferase, FkbM family</fullName>
    </submittedName>
</protein>
<dbReference type="STRING" id="1513793.SAMN06296036_12937"/>
<dbReference type="GO" id="GO:0032259">
    <property type="term" value="P:methylation"/>
    <property type="evidence" value="ECO:0007669"/>
    <property type="project" value="UniProtKB-KW"/>
</dbReference>